<gene>
    <name evidence="1" type="ORF">IPOD504_LOCUS4179</name>
</gene>
<proteinExistence type="predicted"/>
<keyword evidence="2" id="KW-1185">Reference proteome</keyword>
<organism evidence="1 2">
    <name type="scientific">Iphiclides podalirius</name>
    <name type="common">scarce swallowtail</name>
    <dbReference type="NCBI Taxonomy" id="110791"/>
    <lineage>
        <taxon>Eukaryota</taxon>
        <taxon>Metazoa</taxon>
        <taxon>Ecdysozoa</taxon>
        <taxon>Arthropoda</taxon>
        <taxon>Hexapoda</taxon>
        <taxon>Insecta</taxon>
        <taxon>Pterygota</taxon>
        <taxon>Neoptera</taxon>
        <taxon>Endopterygota</taxon>
        <taxon>Lepidoptera</taxon>
        <taxon>Glossata</taxon>
        <taxon>Ditrysia</taxon>
        <taxon>Papilionoidea</taxon>
        <taxon>Papilionidae</taxon>
        <taxon>Papilioninae</taxon>
        <taxon>Iphiclides</taxon>
    </lineage>
</organism>
<dbReference type="EMBL" id="OW152827">
    <property type="protein sequence ID" value="CAH2043168.1"/>
    <property type="molecule type" value="Genomic_DNA"/>
</dbReference>
<reference evidence="1" key="1">
    <citation type="submission" date="2022-03" db="EMBL/GenBank/DDBJ databases">
        <authorList>
            <person name="Martin H S."/>
        </authorList>
    </citation>
    <scope>NUCLEOTIDE SEQUENCE</scope>
</reference>
<protein>
    <submittedName>
        <fullName evidence="1">Uncharacterized protein</fullName>
    </submittedName>
</protein>
<accession>A0ABN8I0U6</accession>
<sequence length="82" mass="8989">MGRLVRTNAGKVRRFLSVPVYSIFHLLGTEAGVSKDALFLRVDWVPLVRLKCSEISSGTKKQERKKLSASGFGCGNTGQPHT</sequence>
<name>A0ABN8I0U6_9NEOP</name>
<evidence type="ECO:0000313" key="2">
    <source>
        <dbReference type="Proteomes" id="UP000837857"/>
    </source>
</evidence>
<dbReference type="Proteomes" id="UP000837857">
    <property type="component" value="Chromosome 15"/>
</dbReference>
<evidence type="ECO:0000313" key="1">
    <source>
        <dbReference type="EMBL" id="CAH2043168.1"/>
    </source>
</evidence>
<feature type="non-terminal residue" evidence="1">
    <location>
        <position position="82"/>
    </location>
</feature>